<proteinExistence type="predicted"/>
<reference evidence="1 2" key="1">
    <citation type="submission" date="2017-01" db="EMBL/GenBank/DDBJ databases">
        <authorList>
            <person name="Mah S.A."/>
            <person name="Swanson W.J."/>
            <person name="Moy G.W."/>
            <person name="Vacquier V.D."/>
        </authorList>
    </citation>
    <scope>NUCLEOTIDE SEQUENCE [LARGE SCALE GENOMIC DNA]</scope>
    <source>
        <strain evidence="1 2">DSM 7027</strain>
    </source>
</reference>
<name>A0A1N6N727_9GAMM</name>
<dbReference type="Gene3D" id="3.30.300.250">
    <property type="match status" value="1"/>
</dbReference>
<gene>
    <name evidence="1" type="ORF">SAMN05421647_10183</name>
</gene>
<sequence>MKPVHLAIALSCAAFIFICLFITRSLDGGQSDLQAELEYIAEDTSEILPKMLDSGTRWDSIKAMDTSLVNSYTLIDTRKADIDHAIFVRSMRASMIEKMCHREEMKFLSDNDVSVLYKYFDSEGENVAILSFKSSDCSKAS</sequence>
<protein>
    <submittedName>
        <fullName evidence="1">Uncharacterized protein</fullName>
    </submittedName>
</protein>
<evidence type="ECO:0000313" key="2">
    <source>
        <dbReference type="Proteomes" id="UP000186895"/>
    </source>
</evidence>
<dbReference type="AlphaFoldDB" id="A0A1N6N727"/>
<dbReference type="EMBL" id="FTMN01000001">
    <property type="protein sequence ID" value="SIP87873.1"/>
    <property type="molecule type" value="Genomic_DNA"/>
</dbReference>
<organism evidence="1 2">
    <name type="scientific">Marinobacterium stanieri</name>
    <dbReference type="NCBI Taxonomy" id="49186"/>
    <lineage>
        <taxon>Bacteria</taxon>
        <taxon>Pseudomonadati</taxon>
        <taxon>Pseudomonadota</taxon>
        <taxon>Gammaproteobacteria</taxon>
        <taxon>Oceanospirillales</taxon>
        <taxon>Oceanospirillaceae</taxon>
        <taxon>Marinobacterium</taxon>
    </lineage>
</organism>
<accession>A0A1N6N727</accession>
<dbReference type="Proteomes" id="UP000186895">
    <property type="component" value="Unassembled WGS sequence"/>
</dbReference>
<keyword evidence="2" id="KW-1185">Reference proteome</keyword>
<dbReference type="RefSeq" id="WP_076459981.1">
    <property type="nucleotide sequence ID" value="NZ_FTMN01000001.1"/>
</dbReference>
<evidence type="ECO:0000313" key="1">
    <source>
        <dbReference type="EMBL" id="SIP87873.1"/>
    </source>
</evidence>